<organism evidence="1 2">
    <name type="scientific">Saccharopolyspora rosea</name>
    <dbReference type="NCBI Taxonomy" id="524884"/>
    <lineage>
        <taxon>Bacteria</taxon>
        <taxon>Bacillati</taxon>
        <taxon>Actinomycetota</taxon>
        <taxon>Actinomycetes</taxon>
        <taxon>Pseudonocardiales</taxon>
        <taxon>Pseudonocardiaceae</taxon>
        <taxon>Saccharopolyspora</taxon>
    </lineage>
</organism>
<dbReference type="EMBL" id="JBHTIW010000014">
    <property type="protein sequence ID" value="MFD0921647.1"/>
    <property type="molecule type" value="Genomic_DNA"/>
</dbReference>
<comment type="caution">
    <text evidence="1">The sequence shown here is derived from an EMBL/GenBank/DDBJ whole genome shotgun (WGS) entry which is preliminary data.</text>
</comment>
<protein>
    <submittedName>
        <fullName evidence="1">Uncharacterized protein</fullName>
    </submittedName>
</protein>
<keyword evidence="2" id="KW-1185">Reference proteome</keyword>
<evidence type="ECO:0000313" key="1">
    <source>
        <dbReference type="EMBL" id="MFD0921647.1"/>
    </source>
</evidence>
<reference evidence="2" key="1">
    <citation type="journal article" date="2019" name="Int. J. Syst. Evol. Microbiol.">
        <title>The Global Catalogue of Microorganisms (GCM) 10K type strain sequencing project: providing services to taxonomists for standard genome sequencing and annotation.</title>
        <authorList>
            <consortium name="The Broad Institute Genomics Platform"/>
            <consortium name="The Broad Institute Genome Sequencing Center for Infectious Disease"/>
            <person name="Wu L."/>
            <person name="Ma J."/>
        </authorList>
    </citation>
    <scope>NUCLEOTIDE SEQUENCE [LARGE SCALE GENOMIC DNA]</scope>
    <source>
        <strain evidence="2">CCUG 56401</strain>
    </source>
</reference>
<name>A0ABW3FTH5_9PSEU</name>
<evidence type="ECO:0000313" key="2">
    <source>
        <dbReference type="Proteomes" id="UP001597018"/>
    </source>
</evidence>
<accession>A0ABW3FTH5</accession>
<gene>
    <name evidence="1" type="ORF">ACFQ16_18025</name>
</gene>
<sequence length="90" mass="10175">MDGNDTLMWEVRAADGRLAELLDWIDATALPFLREQSALRAVDVYRSTEDRAVVIASFHGPPVSLPEPPAELLRRPVHQWPFRRVGGDPR</sequence>
<dbReference type="Proteomes" id="UP001597018">
    <property type="component" value="Unassembled WGS sequence"/>
</dbReference>
<proteinExistence type="predicted"/>
<dbReference type="RefSeq" id="WP_263247005.1">
    <property type="nucleotide sequence ID" value="NZ_BAABLT010000006.1"/>
</dbReference>